<dbReference type="InterPro" id="IPR020904">
    <property type="entry name" value="Sc_DH/Rdtase_CS"/>
</dbReference>
<protein>
    <submittedName>
        <fullName evidence="2">NAD-dependent epimerase/dehydratase family protein</fullName>
    </submittedName>
</protein>
<dbReference type="SUPFAM" id="SSF51735">
    <property type="entry name" value="NAD(P)-binding Rossmann-fold domains"/>
    <property type="match status" value="1"/>
</dbReference>
<reference evidence="2 3" key="1">
    <citation type="submission" date="2020-03" db="EMBL/GenBank/DDBJ databases">
        <title>Metabolic flexibility allows generalist bacteria to become dominant in a frequently disturbed ecosystem.</title>
        <authorList>
            <person name="Chen Y.-J."/>
            <person name="Leung P.M."/>
            <person name="Bay S.K."/>
            <person name="Hugenholtz P."/>
            <person name="Kessler A.J."/>
            <person name="Shelley G."/>
            <person name="Waite D.W."/>
            <person name="Cook P.L."/>
            <person name="Greening C."/>
        </authorList>
    </citation>
    <scope>NUCLEOTIDE SEQUENCE [LARGE SCALE GENOMIC DNA]</scope>
    <source>
        <strain evidence="2">SS_bin_28</strain>
    </source>
</reference>
<dbReference type="Pfam" id="PF16363">
    <property type="entry name" value="GDP_Man_Dehyd"/>
    <property type="match status" value="1"/>
</dbReference>
<dbReference type="Gene3D" id="3.40.50.720">
    <property type="entry name" value="NAD(P)-binding Rossmann-like Domain"/>
    <property type="match status" value="1"/>
</dbReference>
<gene>
    <name evidence="2" type="ORF">HKN21_03880</name>
</gene>
<dbReference type="PROSITE" id="PS00061">
    <property type="entry name" value="ADH_SHORT"/>
    <property type="match status" value="1"/>
</dbReference>
<evidence type="ECO:0000259" key="1">
    <source>
        <dbReference type="Pfam" id="PF16363"/>
    </source>
</evidence>
<name>A0A7Y2E724_UNCEI</name>
<dbReference type="PANTHER" id="PTHR43000">
    <property type="entry name" value="DTDP-D-GLUCOSE 4,6-DEHYDRATASE-RELATED"/>
    <property type="match status" value="1"/>
</dbReference>
<accession>A0A7Y2E724</accession>
<proteinExistence type="predicted"/>
<dbReference type="InterPro" id="IPR016040">
    <property type="entry name" value="NAD(P)-bd_dom"/>
</dbReference>
<dbReference type="EMBL" id="JABDJR010000145">
    <property type="protein sequence ID" value="NNF05875.1"/>
    <property type="molecule type" value="Genomic_DNA"/>
</dbReference>
<dbReference type="Gene3D" id="3.90.25.10">
    <property type="entry name" value="UDP-galactose 4-epimerase, domain 1"/>
    <property type="match status" value="1"/>
</dbReference>
<comment type="caution">
    <text evidence="2">The sequence shown here is derived from an EMBL/GenBank/DDBJ whole genome shotgun (WGS) entry which is preliminary data.</text>
</comment>
<evidence type="ECO:0000313" key="3">
    <source>
        <dbReference type="Proteomes" id="UP000547674"/>
    </source>
</evidence>
<dbReference type="Proteomes" id="UP000547674">
    <property type="component" value="Unassembled WGS sequence"/>
</dbReference>
<sequence length="302" mass="32681">MRVLVTGARGFTAAHLLAILQRDDSVTSIAAWDIEGPSVPKTLYQTVDITSLDDVRTAMESFNPEFVFHLAAVPRGDEATCLRVNLDGTWNVFEAARGLEFSPRVLVVSSAAVYGLTKPCETPVVESTPLRPVSPYGVSKAGAEALALSYHRRGLVPCTVIRPFNLIGPGLPEGFVATDFIARARAVKDAKDGTLPVGNLDPLRDFIDVRDVVDAYHRVMQNPHTDGSIFNVASGEARSIREILDVILEKVGAKAEVVVDPDKVRPVEVREQAGSFTAIHEALGWQPTIGLEQSIEDMLAQA</sequence>
<feature type="domain" description="NAD(P)-binding" evidence="1">
    <location>
        <begin position="4"/>
        <end position="298"/>
    </location>
</feature>
<evidence type="ECO:0000313" key="2">
    <source>
        <dbReference type="EMBL" id="NNF05875.1"/>
    </source>
</evidence>
<organism evidence="2 3">
    <name type="scientific">Eiseniibacteriota bacterium</name>
    <dbReference type="NCBI Taxonomy" id="2212470"/>
    <lineage>
        <taxon>Bacteria</taxon>
        <taxon>Candidatus Eiseniibacteriota</taxon>
    </lineage>
</organism>
<dbReference type="InterPro" id="IPR036291">
    <property type="entry name" value="NAD(P)-bd_dom_sf"/>
</dbReference>
<dbReference type="AlphaFoldDB" id="A0A7Y2E724"/>